<sequence length="27" mass="2849">MSSSLNIISISSFIIATGTVAIVTYFI</sequence>
<organism evidence="2">
    <name type="scientific">marine metagenome</name>
    <dbReference type="NCBI Taxonomy" id="408172"/>
    <lineage>
        <taxon>unclassified sequences</taxon>
        <taxon>metagenomes</taxon>
        <taxon>ecological metagenomes</taxon>
    </lineage>
</organism>
<evidence type="ECO:0000313" key="2">
    <source>
        <dbReference type="EMBL" id="SVC79274.1"/>
    </source>
</evidence>
<evidence type="ECO:0000256" key="1">
    <source>
        <dbReference type="SAM" id="Phobius"/>
    </source>
</evidence>
<name>A0A382Q103_9ZZZZ</name>
<accession>A0A382Q103</accession>
<dbReference type="EMBL" id="UINC01111217">
    <property type="protein sequence ID" value="SVC79274.1"/>
    <property type="molecule type" value="Genomic_DNA"/>
</dbReference>
<proteinExistence type="predicted"/>
<dbReference type="AlphaFoldDB" id="A0A382Q103"/>
<keyword evidence="1" id="KW-1133">Transmembrane helix</keyword>
<keyword evidence="1" id="KW-0812">Transmembrane</keyword>
<reference evidence="2" key="1">
    <citation type="submission" date="2018-05" db="EMBL/GenBank/DDBJ databases">
        <authorList>
            <person name="Lanie J.A."/>
            <person name="Ng W.-L."/>
            <person name="Kazmierczak K.M."/>
            <person name="Andrzejewski T.M."/>
            <person name="Davidsen T.M."/>
            <person name="Wayne K.J."/>
            <person name="Tettelin H."/>
            <person name="Glass J.I."/>
            <person name="Rusch D."/>
            <person name="Podicherti R."/>
            <person name="Tsui H.-C.T."/>
            <person name="Winkler M.E."/>
        </authorList>
    </citation>
    <scope>NUCLEOTIDE SEQUENCE</scope>
</reference>
<keyword evidence="1" id="KW-0472">Membrane</keyword>
<gene>
    <name evidence="2" type="ORF">METZ01_LOCUS332128</name>
</gene>
<feature type="transmembrane region" description="Helical" evidence="1">
    <location>
        <begin position="6"/>
        <end position="26"/>
    </location>
</feature>
<feature type="non-terminal residue" evidence="2">
    <location>
        <position position="27"/>
    </location>
</feature>
<protein>
    <submittedName>
        <fullName evidence="2">Uncharacterized protein</fullName>
    </submittedName>
</protein>